<evidence type="ECO:0000313" key="1">
    <source>
        <dbReference type="EMBL" id="MBB3935870.1"/>
    </source>
</evidence>
<protein>
    <recommendedName>
        <fullName evidence="3">PilZ domain-containing protein</fullName>
    </recommendedName>
</protein>
<dbReference type="EMBL" id="JACIDO010000003">
    <property type="protein sequence ID" value="MBB3935870.1"/>
    <property type="molecule type" value="Genomic_DNA"/>
</dbReference>
<dbReference type="OrthoDB" id="7907288at2"/>
<dbReference type="RefSeq" id="WP_090961199.1">
    <property type="nucleotide sequence ID" value="NZ_FOOA01000003.1"/>
</dbReference>
<dbReference type="Proteomes" id="UP000531216">
    <property type="component" value="Unassembled WGS sequence"/>
</dbReference>
<evidence type="ECO:0008006" key="3">
    <source>
        <dbReference type="Google" id="ProtNLM"/>
    </source>
</evidence>
<accession>A0A7W6BT56</accession>
<keyword evidence="2" id="KW-1185">Reference proteome</keyword>
<dbReference type="AlphaFoldDB" id="A0A7W6BT56"/>
<comment type="caution">
    <text evidence="1">The sequence shown here is derived from an EMBL/GenBank/DDBJ whole genome shotgun (WGS) entry which is preliminary data.</text>
</comment>
<sequence>MRNERRQGQRRTTRLRPGKLLGARDGFLCDCAVVERSPRGARIRAFAPVDRVLPEVLTLYDEVETRRWTARIVWARGAEMGLAIEADGQTVSDAERHKIAGLFYAV</sequence>
<proteinExistence type="predicted"/>
<gene>
    <name evidence="1" type="ORF">GGR05_002014</name>
</gene>
<organism evidence="1 2">
    <name type="scientific">Aureimonas phyllosphaerae</name>
    <dbReference type="NCBI Taxonomy" id="1166078"/>
    <lineage>
        <taxon>Bacteria</taxon>
        <taxon>Pseudomonadati</taxon>
        <taxon>Pseudomonadota</taxon>
        <taxon>Alphaproteobacteria</taxon>
        <taxon>Hyphomicrobiales</taxon>
        <taxon>Aurantimonadaceae</taxon>
        <taxon>Aureimonas</taxon>
    </lineage>
</organism>
<reference evidence="1 2" key="1">
    <citation type="submission" date="2020-08" db="EMBL/GenBank/DDBJ databases">
        <title>Genomic Encyclopedia of Type Strains, Phase IV (KMG-IV): sequencing the most valuable type-strain genomes for metagenomic binning, comparative biology and taxonomic classification.</title>
        <authorList>
            <person name="Goeker M."/>
        </authorList>
    </citation>
    <scope>NUCLEOTIDE SEQUENCE [LARGE SCALE GENOMIC DNA]</scope>
    <source>
        <strain evidence="1 2">DSM 25024</strain>
    </source>
</reference>
<evidence type="ECO:0000313" key="2">
    <source>
        <dbReference type="Proteomes" id="UP000531216"/>
    </source>
</evidence>
<name>A0A7W6BT56_9HYPH</name>